<feature type="region of interest" description="Disordered" evidence="1">
    <location>
        <begin position="1"/>
        <end position="27"/>
    </location>
</feature>
<dbReference type="Gene3D" id="3.10.129.10">
    <property type="entry name" value="Hotdog Thioesterase"/>
    <property type="match status" value="1"/>
</dbReference>
<dbReference type="EMBL" id="ML220118">
    <property type="protein sequence ID" value="TGZ81721.1"/>
    <property type="molecule type" value="Genomic_DNA"/>
</dbReference>
<reference evidence="4 5" key="1">
    <citation type="submission" date="2019-04" db="EMBL/GenBank/DDBJ databases">
        <title>Comparative genomics and transcriptomics to analyze fruiting body development in filamentous ascomycetes.</title>
        <authorList>
            <consortium name="DOE Joint Genome Institute"/>
            <person name="Lutkenhaus R."/>
            <person name="Traeger S."/>
            <person name="Breuer J."/>
            <person name="Kuo A."/>
            <person name="Lipzen A."/>
            <person name="Pangilinan J."/>
            <person name="Dilworth D."/>
            <person name="Sandor L."/>
            <person name="Poggeler S."/>
            <person name="Barry K."/>
            <person name="Grigoriev I.V."/>
            <person name="Nowrousian M."/>
        </authorList>
    </citation>
    <scope>NUCLEOTIDE SEQUENCE [LARGE SCALE GENOMIC DNA]</scope>
    <source>
        <strain evidence="4 5">CBS 389.68</strain>
    </source>
</reference>
<dbReference type="InterPro" id="IPR054357">
    <property type="entry name" value="MFE-2_N"/>
</dbReference>
<organism evidence="4 5">
    <name type="scientific">Ascodesmis nigricans</name>
    <dbReference type="NCBI Taxonomy" id="341454"/>
    <lineage>
        <taxon>Eukaryota</taxon>
        <taxon>Fungi</taxon>
        <taxon>Dikarya</taxon>
        <taxon>Ascomycota</taxon>
        <taxon>Pezizomycotina</taxon>
        <taxon>Pezizomycetes</taxon>
        <taxon>Pezizales</taxon>
        <taxon>Ascodesmidaceae</taxon>
        <taxon>Ascodesmis</taxon>
    </lineage>
</organism>
<dbReference type="PANTHER" id="PTHR13078:SF57">
    <property type="entry name" value="DEHYDRATASE, PUTATIVE (AFU_ORTHOLOGUE AFUA_5G00640)-RELATED"/>
    <property type="match status" value="1"/>
</dbReference>
<dbReference type="Proteomes" id="UP000298138">
    <property type="component" value="Unassembled WGS sequence"/>
</dbReference>
<proteinExistence type="predicted"/>
<dbReference type="GO" id="GO:0005777">
    <property type="term" value="C:peroxisome"/>
    <property type="evidence" value="ECO:0007669"/>
    <property type="project" value="TreeGrafter"/>
</dbReference>
<protein>
    <submittedName>
        <fullName evidence="4">Thioesterase/thiol ester dehydrase-isomerase</fullName>
    </submittedName>
</protein>
<feature type="domain" description="MaoC-like" evidence="2">
    <location>
        <begin position="214"/>
        <end position="312"/>
    </location>
</feature>
<dbReference type="InterPro" id="IPR002539">
    <property type="entry name" value="MaoC-like_dom"/>
</dbReference>
<evidence type="ECO:0000313" key="4">
    <source>
        <dbReference type="EMBL" id="TGZ81721.1"/>
    </source>
</evidence>
<keyword evidence="5" id="KW-1185">Reference proteome</keyword>
<keyword evidence="4" id="KW-0413">Isomerase</keyword>
<gene>
    <name evidence="4" type="ORF">EX30DRAFT_354918</name>
</gene>
<dbReference type="Pfam" id="PF22622">
    <property type="entry name" value="MFE-2_hydrat-2_N"/>
    <property type="match status" value="1"/>
</dbReference>
<dbReference type="GO" id="GO:0003857">
    <property type="term" value="F:(3S)-3-hydroxyacyl-CoA dehydrogenase (NAD+) activity"/>
    <property type="evidence" value="ECO:0007669"/>
    <property type="project" value="TreeGrafter"/>
</dbReference>
<feature type="domain" description="Peroxisomal multifunctional enzyme type 2-like N-terminal" evidence="3">
    <location>
        <begin position="39"/>
        <end position="178"/>
    </location>
</feature>
<dbReference type="GO" id="GO:0004300">
    <property type="term" value="F:enoyl-CoA hydratase activity"/>
    <property type="evidence" value="ECO:0007669"/>
    <property type="project" value="TreeGrafter"/>
</dbReference>
<dbReference type="GO" id="GO:0044594">
    <property type="term" value="F:17-beta-hydroxysteroid dehydrogenase (NAD+) activity"/>
    <property type="evidence" value="ECO:0007669"/>
    <property type="project" value="TreeGrafter"/>
</dbReference>
<dbReference type="InterPro" id="IPR029069">
    <property type="entry name" value="HotDog_dom_sf"/>
</dbReference>
<evidence type="ECO:0000259" key="3">
    <source>
        <dbReference type="Pfam" id="PF22622"/>
    </source>
</evidence>
<evidence type="ECO:0000313" key="5">
    <source>
        <dbReference type="Proteomes" id="UP000298138"/>
    </source>
</evidence>
<dbReference type="GO" id="GO:0016853">
    <property type="term" value="F:isomerase activity"/>
    <property type="evidence" value="ECO:0007669"/>
    <property type="project" value="UniProtKB-KW"/>
</dbReference>
<dbReference type="AlphaFoldDB" id="A0A4S2MYF4"/>
<accession>A0A4S2MYF4</accession>
<dbReference type="STRING" id="341454.A0A4S2MYF4"/>
<name>A0A4S2MYF4_9PEZI</name>
<sequence>MTTAEKKDNNNNANANNTKKKSNDELAPVYESTPVDVAWNTRDVLLFANSIGCEKEQLWYLYENHPHFTPFPTYPIVLTFKHTHTSTIPFAQHFDTFLNPAIPDYPHFDSTRVVDGGRTLHVHHPIPSTSPSTATFTITSRILSITDKGPKKPAIVVIEHRLESAGTLYATVTETTIYLGQGGFGGPTGAPRLPPIPVVPPMGRDAGGVDAVLEHRIPETAHLLYRLNGDYNPLHADPAAGVNAGFKGEIMHGLYTWNSVARAVLRRFGGDGEEGLGVGELVIFEARFVAPTRPGDALRTECWVTKDGREREVVFRTWVKEGGVGEEKLCLNGGRAVIKVNGKVKGKL</sequence>
<dbReference type="Pfam" id="PF01575">
    <property type="entry name" value="MaoC_dehydratas"/>
    <property type="match status" value="1"/>
</dbReference>
<dbReference type="InParanoid" id="A0A4S2MYF4"/>
<evidence type="ECO:0000256" key="1">
    <source>
        <dbReference type="SAM" id="MobiDB-lite"/>
    </source>
</evidence>
<dbReference type="OrthoDB" id="60204at2759"/>
<dbReference type="SUPFAM" id="SSF54637">
    <property type="entry name" value="Thioesterase/thiol ester dehydrase-isomerase"/>
    <property type="match status" value="2"/>
</dbReference>
<evidence type="ECO:0000259" key="2">
    <source>
        <dbReference type="Pfam" id="PF01575"/>
    </source>
</evidence>
<dbReference type="PANTHER" id="PTHR13078">
    <property type="entry name" value="PEROXISOMAL MULTIFUNCTIONAL ENZYME TYPE 2-RELATED"/>
    <property type="match status" value="1"/>
</dbReference>
<dbReference type="GO" id="GO:0006635">
    <property type="term" value="P:fatty acid beta-oxidation"/>
    <property type="evidence" value="ECO:0007669"/>
    <property type="project" value="TreeGrafter"/>
</dbReference>